<comment type="similarity">
    <text evidence="1">Belongs to the inositol monophosphatase superfamily.</text>
</comment>
<evidence type="ECO:0000256" key="1">
    <source>
        <dbReference type="ARBA" id="ARBA00009759"/>
    </source>
</evidence>
<dbReference type="OrthoDB" id="10254945at2759"/>
<dbReference type="Gene3D" id="3.30.540.10">
    <property type="entry name" value="Fructose-1,6-Bisphosphatase, subunit A, domain 1"/>
    <property type="match status" value="1"/>
</dbReference>
<evidence type="ECO:0000256" key="2">
    <source>
        <dbReference type="ARBA" id="ARBA00012633"/>
    </source>
</evidence>
<name>A0A1E7EW82_9STRA</name>
<feature type="binding site" evidence="3">
    <location>
        <position position="170"/>
    </location>
    <ligand>
        <name>Mg(2+)</name>
        <dbReference type="ChEBI" id="CHEBI:18420"/>
        <label>1</label>
        <note>catalytic</note>
    </ligand>
</feature>
<keyword evidence="3" id="KW-0460">Magnesium</keyword>
<dbReference type="Pfam" id="PF00459">
    <property type="entry name" value="Inositol_P"/>
    <property type="match status" value="1"/>
</dbReference>
<dbReference type="EC" id="3.1.3.7" evidence="2"/>
<sequence length="404" mass="43668">MLFNSRCLLAAALVISAEAFAPSSTSSRASALHATASDKPLTSLCEITKEACEAVTPMLNELYSQIKIGTGTSDTAAFKSDATFFTIADGIVQHMFIEYLFAGNKFAEIVGEEDDSVVNILETPFTVDDLVVPEEFEELVIDTLGKVKALASKIDDKAYKEMTVFVDPIDGTREFATGKGDKVTILVGYNDAEGIPQAGIIYRPLTTPNYWASGALSEEFKDGVLDVPEEPNPKGVLITDGKVSPFIKSTIENSGMNMVPSLASGNRVLMLVEGKAGAYIRDTGGFAKWDTSGPQAVLQAHGGIMAKLPEFLDDKSMVSYTHLKTKYNMDFCKKSVGLTLSNARDKSMFIPGLDSIITDVHLVKEYSCVQGLVALAPVKMEAFYLNAIHSAMNNIKAETPPFYT</sequence>
<comment type="cofactor">
    <cofactor evidence="3">
        <name>Mg(2+)</name>
        <dbReference type="ChEBI" id="CHEBI:18420"/>
    </cofactor>
</comment>
<proteinExistence type="inferred from homology"/>
<dbReference type="AlphaFoldDB" id="A0A1E7EW82"/>
<feature type="signal peptide" evidence="4">
    <location>
        <begin position="1"/>
        <end position="19"/>
    </location>
</feature>
<gene>
    <name evidence="5" type="ORF">FRACYDRAFT_247656</name>
</gene>
<evidence type="ECO:0000256" key="4">
    <source>
        <dbReference type="SAM" id="SignalP"/>
    </source>
</evidence>
<dbReference type="PANTHER" id="PTHR43028">
    <property type="entry name" value="3'(2'),5'-BISPHOSPHATE NUCLEOTIDASE 1"/>
    <property type="match status" value="1"/>
</dbReference>
<dbReference type="InParanoid" id="A0A1E7EW82"/>
<feature type="binding site" evidence="3">
    <location>
        <position position="290"/>
    </location>
    <ligand>
        <name>Mg(2+)</name>
        <dbReference type="ChEBI" id="CHEBI:18420"/>
        <label>1</label>
        <note>catalytic</note>
    </ligand>
</feature>
<accession>A0A1E7EW82</accession>
<keyword evidence="6" id="KW-1185">Reference proteome</keyword>
<feature type="binding site" evidence="3">
    <location>
        <position position="169"/>
    </location>
    <ligand>
        <name>Mg(2+)</name>
        <dbReference type="ChEBI" id="CHEBI:18420"/>
        <label>1</label>
        <note>catalytic</note>
    </ligand>
</feature>
<organism evidence="5 6">
    <name type="scientific">Fragilariopsis cylindrus CCMP1102</name>
    <dbReference type="NCBI Taxonomy" id="635003"/>
    <lineage>
        <taxon>Eukaryota</taxon>
        <taxon>Sar</taxon>
        <taxon>Stramenopiles</taxon>
        <taxon>Ochrophyta</taxon>
        <taxon>Bacillariophyta</taxon>
        <taxon>Bacillariophyceae</taxon>
        <taxon>Bacillariophycidae</taxon>
        <taxon>Bacillariales</taxon>
        <taxon>Bacillariaceae</taxon>
        <taxon>Fragilariopsis</taxon>
    </lineage>
</organism>
<dbReference type="GO" id="GO:0008441">
    <property type="term" value="F:3'(2'),5'-bisphosphate nucleotidase activity"/>
    <property type="evidence" value="ECO:0007669"/>
    <property type="project" value="UniProtKB-EC"/>
</dbReference>
<feature type="binding site" evidence="3">
    <location>
        <position position="167"/>
    </location>
    <ligand>
        <name>Mg(2+)</name>
        <dbReference type="ChEBI" id="CHEBI:18420"/>
        <label>1</label>
        <note>catalytic</note>
    </ligand>
</feature>
<feature type="binding site" evidence="3">
    <location>
        <position position="112"/>
    </location>
    <ligand>
        <name>Mg(2+)</name>
        <dbReference type="ChEBI" id="CHEBI:18420"/>
        <label>1</label>
        <note>catalytic</note>
    </ligand>
</feature>
<keyword evidence="3" id="KW-0479">Metal-binding</keyword>
<dbReference type="PANTHER" id="PTHR43028:SF5">
    <property type="entry name" value="3'(2'),5'-BISPHOSPHATE NUCLEOTIDASE 1"/>
    <property type="match status" value="1"/>
</dbReference>
<dbReference type="Proteomes" id="UP000095751">
    <property type="component" value="Unassembled WGS sequence"/>
</dbReference>
<dbReference type="KEGG" id="fcy:FRACYDRAFT_247656"/>
<keyword evidence="4" id="KW-0732">Signal</keyword>
<evidence type="ECO:0000313" key="5">
    <source>
        <dbReference type="EMBL" id="OEU10045.1"/>
    </source>
</evidence>
<evidence type="ECO:0000313" key="6">
    <source>
        <dbReference type="Proteomes" id="UP000095751"/>
    </source>
</evidence>
<evidence type="ECO:0000256" key="3">
    <source>
        <dbReference type="PIRSR" id="PIRSR600760-2"/>
    </source>
</evidence>
<dbReference type="InterPro" id="IPR050725">
    <property type="entry name" value="CysQ/Inositol_MonoPase"/>
</dbReference>
<dbReference type="InterPro" id="IPR000760">
    <property type="entry name" value="Inositol_monophosphatase-like"/>
</dbReference>
<dbReference type="Gene3D" id="3.40.190.80">
    <property type="match status" value="1"/>
</dbReference>
<feature type="chain" id="PRO_5009192314" description="3'(2'),5'-bisphosphate nucleotidase" evidence="4">
    <location>
        <begin position="20"/>
        <end position="404"/>
    </location>
</feature>
<dbReference type="EMBL" id="KV784373">
    <property type="protein sequence ID" value="OEU10045.1"/>
    <property type="molecule type" value="Genomic_DNA"/>
</dbReference>
<protein>
    <recommendedName>
        <fullName evidence="2">3'(2'),5'-bisphosphate nucleotidase</fullName>
        <ecNumber evidence="2">3.1.3.7</ecNumber>
    </recommendedName>
</protein>
<dbReference type="SUPFAM" id="SSF56655">
    <property type="entry name" value="Carbohydrate phosphatase"/>
    <property type="match status" value="1"/>
</dbReference>
<reference evidence="5 6" key="1">
    <citation type="submission" date="2016-09" db="EMBL/GenBank/DDBJ databases">
        <title>Extensive genetic diversity and differential bi-allelic expression allows diatom success in the polar Southern Ocean.</title>
        <authorList>
            <consortium name="DOE Joint Genome Institute"/>
            <person name="Mock T."/>
            <person name="Otillar R.P."/>
            <person name="Strauss J."/>
            <person name="Dupont C."/>
            <person name="Frickenhaus S."/>
            <person name="Maumus F."/>
            <person name="Mcmullan M."/>
            <person name="Sanges R."/>
            <person name="Schmutz J."/>
            <person name="Toseland A."/>
            <person name="Valas R."/>
            <person name="Veluchamy A."/>
            <person name="Ward B.J."/>
            <person name="Allen A."/>
            <person name="Barry K."/>
            <person name="Falciatore A."/>
            <person name="Ferrante M."/>
            <person name="Fortunato A.E."/>
            <person name="Gloeckner G."/>
            <person name="Gruber A."/>
            <person name="Hipkin R."/>
            <person name="Janech M."/>
            <person name="Kroth P."/>
            <person name="Leese F."/>
            <person name="Lindquist E."/>
            <person name="Lyon B.R."/>
            <person name="Martin J."/>
            <person name="Mayer C."/>
            <person name="Parker M."/>
            <person name="Quesneville H."/>
            <person name="Raymond J."/>
            <person name="Uhlig C."/>
            <person name="Valentin K.U."/>
            <person name="Worden A.Z."/>
            <person name="Armbrust E.V."/>
            <person name="Bowler C."/>
            <person name="Green B."/>
            <person name="Moulton V."/>
            <person name="Van Oosterhout C."/>
            <person name="Grigoriev I."/>
        </authorList>
    </citation>
    <scope>NUCLEOTIDE SEQUENCE [LARGE SCALE GENOMIC DNA]</scope>
    <source>
        <strain evidence="5 6">CCMP1102</strain>
    </source>
</reference>
<dbReference type="GO" id="GO:0046872">
    <property type="term" value="F:metal ion binding"/>
    <property type="evidence" value="ECO:0007669"/>
    <property type="project" value="UniProtKB-KW"/>
</dbReference>